<dbReference type="Gene3D" id="1.25.40.10">
    <property type="entry name" value="Tetratricopeptide repeat domain"/>
    <property type="match status" value="1"/>
</dbReference>
<protein>
    <submittedName>
        <fullName evidence="3">TPR repeat</fullName>
    </submittedName>
</protein>
<dbReference type="Proteomes" id="UP000004162">
    <property type="component" value="Unassembled WGS sequence"/>
</dbReference>
<keyword evidence="2" id="KW-0732">Signal</keyword>
<evidence type="ECO:0000256" key="1">
    <source>
        <dbReference type="PROSITE-ProRule" id="PRU00339"/>
    </source>
</evidence>
<dbReference type="PROSITE" id="PS51257">
    <property type="entry name" value="PROKAR_LIPOPROTEIN"/>
    <property type="match status" value="1"/>
</dbReference>
<dbReference type="RefSeq" id="WP_006366612.1">
    <property type="nucleotide sequence ID" value="NZ_AASE01000013.1"/>
</dbReference>
<dbReference type="PROSITE" id="PS50005">
    <property type="entry name" value="TPR"/>
    <property type="match status" value="1"/>
</dbReference>
<gene>
    <name evidence="3" type="ORF">CferDRAFT_0700</name>
</gene>
<dbReference type="Pfam" id="PF13181">
    <property type="entry name" value="TPR_8"/>
    <property type="match status" value="2"/>
</dbReference>
<reference evidence="3 4" key="1">
    <citation type="submission" date="2006-07" db="EMBL/GenBank/DDBJ databases">
        <title>Annotation of the draft genome assembly of Chlorobium ferroxidans DSM 13031.</title>
        <authorList>
            <consortium name="US DOE Joint Genome Institute (JGI-ORNL)"/>
            <person name="Larimer F."/>
            <person name="Land M."/>
            <person name="Hauser L."/>
        </authorList>
    </citation>
    <scope>NUCLEOTIDE SEQUENCE [LARGE SCALE GENOMIC DNA]</scope>
    <source>
        <strain evidence="3 4">DSM 13031</strain>
    </source>
</reference>
<keyword evidence="4" id="KW-1185">Reference proteome</keyword>
<accession>Q0YR14</accession>
<evidence type="ECO:0000313" key="4">
    <source>
        <dbReference type="Proteomes" id="UP000004162"/>
    </source>
</evidence>
<name>Q0YR14_9CHLB</name>
<keyword evidence="1" id="KW-0802">TPR repeat</keyword>
<dbReference type="AlphaFoldDB" id="Q0YR14"/>
<evidence type="ECO:0000256" key="2">
    <source>
        <dbReference type="SAM" id="SignalP"/>
    </source>
</evidence>
<dbReference type="EMBL" id="AASE01000013">
    <property type="protein sequence ID" value="EAT58776.1"/>
    <property type="molecule type" value="Genomic_DNA"/>
</dbReference>
<dbReference type="SMART" id="SM00028">
    <property type="entry name" value="TPR"/>
    <property type="match status" value="2"/>
</dbReference>
<dbReference type="InterPro" id="IPR019734">
    <property type="entry name" value="TPR_rpt"/>
</dbReference>
<feature type="chain" id="PRO_5005693117" evidence="2">
    <location>
        <begin position="31"/>
        <end position="688"/>
    </location>
</feature>
<feature type="repeat" description="TPR" evidence="1">
    <location>
        <begin position="34"/>
        <end position="67"/>
    </location>
</feature>
<reference evidence="3 4" key="2">
    <citation type="submission" date="2006-07" db="EMBL/GenBank/DDBJ databases">
        <title>Sequencing of the draft genome and assembly of Chlorobium ferroxidans DSM 13031.</title>
        <authorList>
            <consortium name="US DOE Joint Genome Institute (JGI-PGF)"/>
            <person name="Copeland A."/>
            <person name="Lucas S."/>
            <person name="Lapidus A."/>
            <person name="Barry K."/>
            <person name="Glavina del Rio T."/>
            <person name="Dalin E."/>
            <person name="Tice H."/>
            <person name="Bruce D."/>
            <person name="Pitluck S."/>
            <person name="Richardson P."/>
        </authorList>
    </citation>
    <scope>NUCLEOTIDE SEQUENCE [LARGE SCALE GENOMIC DNA]</scope>
    <source>
        <strain evidence="3 4">DSM 13031</strain>
    </source>
</reference>
<dbReference type="SUPFAM" id="SSF48452">
    <property type="entry name" value="TPR-like"/>
    <property type="match status" value="1"/>
</dbReference>
<comment type="caution">
    <text evidence="3">The sequence shown here is derived from an EMBL/GenBank/DDBJ whole genome shotgun (WGS) entry which is preliminary data.</text>
</comment>
<proteinExistence type="predicted"/>
<organism evidence="3 4">
    <name type="scientific">Chlorobium ferrooxidans DSM 13031</name>
    <dbReference type="NCBI Taxonomy" id="377431"/>
    <lineage>
        <taxon>Bacteria</taxon>
        <taxon>Pseudomonadati</taxon>
        <taxon>Chlorobiota</taxon>
        <taxon>Chlorobiia</taxon>
        <taxon>Chlorobiales</taxon>
        <taxon>Chlorobiaceae</taxon>
        <taxon>Chlorobium/Pelodictyon group</taxon>
        <taxon>Chlorobium</taxon>
    </lineage>
</organism>
<dbReference type="InterPro" id="IPR011990">
    <property type="entry name" value="TPR-like_helical_dom_sf"/>
</dbReference>
<sequence>MHIRLLPIFSGLLLLGFSFFSLSCSSGNSAEENSTKLYEQASAYKNKGEYLKAIDCYNKGIALDSLNITSPKVVAALHEKRALEGVTGSYYDALRTTLRLEKLPEGVLSDSLRNAMLAEKAVWLRELGSFRGAAASLEKVSSPAPQIRFELASLYRELGDYRKAAEIYSEFTGTERAPVIRITALSGLLQCKVAEPELNIESVDAIAGKIAAESGRVFGMQEDLIERIQALRTASKSLQLLPNHKRNASYLLFRALTLAEESKNQLLVQILRFESNAVIVRKPDSFREAAEYFRLKNLPYARSAALFMLAESDGIDDAERVSSLQQGFSVSRNSAPPWPGEASLQLEKNAGKRLVGLLLEKSRIFELFDASEQTGFLALQRSIQQDRRSLLPGKEHALLNAEICRLQHEISGLLQRKADIFFRAEGYEKNRAADQAINIKRGRLLELVSRVRSINPRTAEIMRFSPEALQSVQGRLKDDQAIIKPLISDSLCGVMLIGKRQLQIAVSSRFDSLHTADSSIRTFRRELAHGNIHQTVEKEWFRKAFSESLEGSIEGYRHLVIISSDLFPFHILAEGNHSLDEKRYSYLQSITEFSLLSQPLKPEIWASKIYFYPVDNVSGARIHKLFAPQDRIFLLWKEYRNSELDALRQQIALAMQGTVSASEAMVSIAEKSAGGREIWRYVSLYGDD</sequence>
<feature type="signal peptide" evidence="2">
    <location>
        <begin position="1"/>
        <end position="30"/>
    </location>
</feature>
<evidence type="ECO:0000313" key="3">
    <source>
        <dbReference type="EMBL" id="EAT58776.1"/>
    </source>
</evidence>